<dbReference type="SUPFAM" id="SSF64182">
    <property type="entry name" value="DHH phosphoesterases"/>
    <property type="match status" value="1"/>
</dbReference>
<dbReference type="Pfam" id="PF01368">
    <property type="entry name" value="DHH"/>
    <property type="match status" value="1"/>
</dbReference>
<name>A0A7L4UPC8_BALHA</name>
<dbReference type="GO" id="GO:0006310">
    <property type="term" value="P:DNA recombination"/>
    <property type="evidence" value="ECO:0007669"/>
    <property type="project" value="InterPro"/>
</dbReference>
<keyword evidence="3" id="KW-0540">Nuclease</keyword>
<evidence type="ECO:0000256" key="3">
    <source>
        <dbReference type="ARBA" id="ARBA00022722"/>
    </source>
</evidence>
<comment type="caution">
    <text evidence="10">The sequence shown here is derived from an EMBL/GenBank/DDBJ whole genome shotgun (WGS) entry which is preliminary data.</text>
</comment>
<feature type="domain" description="RecJ OB" evidence="9">
    <location>
        <begin position="453"/>
        <end position="563"/>
    </location>
</feature>
<dbReference type="AlphaFoldDB" id="A0A7L4UPC8"/>
<sequence>MNKTWILNKCTKVDKVEELQKLLGIDEVLCRILVDRGIDDFDKAKRFFRPSLDELHDPFLMKDMDKAIERLQKALINNEKILIYGDYDVDGTTSVALLYNFLSDYSNNLGFYVPDRYNEGYGISINGVNYAAENDYSLVIAIDCGIKAVERMQLAKQLNVDFIICDHHTPDEQLPEAVAILDPLRTDCNYPFKHLSGCGVGFKFLQAFCQSQNIPQDRLFTMLDLVAVSIASDIVSVTDENRVLAYYGLKQLKENPCLGLQKLKELGGIKGNVTLSDVVFKIGPRINASGRMKTADASVELLITQDSTLADAIAEDIQKLNNQRKDLDQTITEQAITQASENKAKKGLVLYNPSWSKGIVGIVASRIVEKFYKPTIILTEENNKISGSARSIEGFDLYDAIAQCEDLLDNFGGHKYAAGLTLKKGKLQEFTERFEQIVSETLAQKELVPKVYIDADLSLSKITTQFYKILKQFEPFGPDNMSPVFVTKNVVDYGMSRRVGKGKKHLRLTLADYDNFSHIKNGIAFSMGDLYETISKGNPFDICYTLQENNYSGRKEIQLHIKDIKV</sequence>
<dbReference type="PANTHER" id="PTHR30255:SF2">
    <property type="entry name" value="SINGLE-STRANDED-DNA-SPECIFIC EXONUCLEASE RECJ"/>
    <property type="match status" value="1"/>
</dbReference>
<dbReference type="OrthoDB" id="9809852at2"/>
<dbReference type="GO" id="GO:0006281">
    <property type="term" value="P:DNA repair"/>
    <property type="evidence" value="ECO:0007669"/>
    <property type="project" value="InterPro"/>
</dbReference>
<feature type="coiled-coil region" evidence="6">
    <location>
        <begin position="310"/>
        <end position="337"/>
    </location>
</feature>
<reference evidence="10 11" key="1">
    <citation type="submission" date="2018-05" db="EMBL/GenBank/DDBJ databases">
        <title>Genomic Encyclopedia of Type Strains, Phase IV (KMG-IV): sequencing the most valuable type-strain genomes for metagenomic binning, comparative biology and taxonomic classification.</title>
        <authorList>
            <person name="Goeker M."/>
        </authorList>
    </citation>
    <scope>NUCLEOTIDE SEQUENCE [LARGE SCALE GENOMIC DNA]</scope>
    <source>
        <strain evidence="10 11">DSM 28579</strain>
    </source>
</reference>
<comment type="similarity">
    <text evidence="1">Belongs to the RecJ family.</text>
</comment>
<accession>A0A7L4UPC8</accession>
<keyword evidence="6" id="KW-0175">Coiled coil</keyword>
<evidence type="ECO:0000259" key="8">
    <source>
        <dbReference type="Pfam" id="PF02272"/>
    </source>
</evidence>
<dbReference type="InterPro" id="IPR051673">
    <property type="entry name" value="SSDNA_exonuclease_RecJ"/>
</dbReference>
<dbReference type="Pfam" id="PF02272">
    <property type="entry name" value="DHHA1"/>
    <property type="match status" value="1"/>
</dbReference>
<dbReference type="InterPro" id="IPR001667">
    <property type="entry name" value="DDH_dom"/>
</dbReference>
<dbReference type="InterPro" id="IPR041122">
    <property type="entry name" value="RecJ_OB"/>
</dbReference>
<evidence type="ECO:0000313" key="10">
    <source>
        <dbReference type="EMBL" id="PVX50737.1"/>
    </source>
</evidence>
<dbReference type="EMBL" id="QENZ01000004">
    <property type="protein sequence ID" value="PVX50737.1"/>
    <property type="molecule type" value="Genomic_DNA"/>
</dbReference>
<evidence type="ECO:0000256" key="6">
    <source>
        <dbReference type="SAM" id="Coils"/>
    </source>
</evidence>
<evidence type="ECO:0000256" key="4">
    <source>
        <dbReference type="ARBA" id="ARBA00022801"/>
    </source>
</evidence>
<keyword evidence="5 10" id="KW-0269">Exonuclease</keyword>
<dbReference type="GO" id="GO:0008409">
    <property type="term" value="F:5'-3' exonuclease activity"/>
    <property type="evidence" value="ECO:0007669"/>
    <property type="project" value="InterPro"/>
</dbReference>
<protein>
    <recommendedName>
        <fullName evidence="2">Single-stranded-DNA-specific exonuclease RecJ</fullName>
    </recommendedName>
</protein>
<dbReference type="InterPro" id="IPR038763">
    <property type="entry name" value="DHH_sf"/>
</dbReference>
<dbReference type="NCBIfam" id="TIGR00644">
    <property type="entry name" value="recJ"/>
    <property type="match status" value="1"/>
</dbReference>
<gene>
    <name evidence="10" type="ORF">C7377_1053</name>
</gene>
<evidence type="ECO:0000256" key="2">
    <source>
        <dbReference type="ARBA" id="ARBA00019841"/>
    </source>
</evidence>
<dbReference type="RefSeq" id="WP_116496293.1">
    <property type="nucleotide sequence ID" value="NZ_QENZ01000004.1"/>
</dbReference>
<dbReference type="InterPro" id="IPR004610">
    <property type="entry name" value="RecJ"/>
</dbReference>
<dbReference type="GO" id="GO:0003676">
    <property type="term" value="F:nucleic acid binding"/>
    <property type="evidence" value="ECO:0007669"/>
    <property type="project" value="InterPro"/>
</dbReference>
<dbReference type="Gene3D" id="3.10.310.30">
    <property type="match status" value="1"/>
</dbReference>
<feature type="domain" description="DDH" evidence="7">
    <location>
        <begin position="80"/>
        <end position="230"/>
    </location>
</feature>
<evidence type="ECO:0000259" key="9">
    <source>
        <dbReference type="Pfam" id="PF17768"/>
    </source>
</evidence>
<dbReference type="Pfam" id="PF17768">
    <property type="entry name" value="RecJ_OB"/>
    <property type="match status" value="1"/>
</dbReference>
<proteinExistence type="inferred from homology"/>
<keyword evidence="11" id="KW-1185">Reference proteome</keyword>
<dbReference type="InterPro" id="IPR003156">
    <property type="entry name" value="DHHA1_dom"/>
</dbReference>
<dbReference type="Proteomes" id="UP000251835">
    <property type="component" value="Unassembled WGS sequence"/>
</dbReference>
<evidence type="ECO:0000259" key="7">
    <source>
        <dbReference type="Pfam" id="PF01368"/>
    </source>
</evidence>
<evidence type="ECO:0000256" key="5">
    <source>
        <dbReference type="ARBA" id="ARBA00022839"/>
    </source>
</evidence>
<organism evidence="10 11">
    <name type="scientific">Balneicella halophila</name>
    <dbReference type="NCBI Taxonomy" id="1537566"/>
    <lineage>
        <taxon>Bacteria</taxon>
        <taxon>Pseudomonadati</taxon>
        <taxon>Bacteroidota</taxon>
        <taxon>Bacteroidia</taxon>
        <taxon>Bacteroidales</taxon>
        <taxon>Balneicellaceae</taxon>
        <taxon>Balneicella</taxon>
    </lineage>
</organism>
<feature type="domain" description="DHHA1" evidence="8">
    <location>
        <begin position="346"/>
        <end position="440"/>
    </location>
</feature>
<evidence type="ECO:0000313" key="11">
    <source>
        <dbReference type="Proteomes" id="UP000251835"/>
    </source>
</evidence>
<keyword evidence="4" id="KW-0378">Hydrolase</keyword>
<evidence type="ECO:0000256" key="1">
    <source>
        <dbReference type="ARBA" id="ARBA00005915"/>
    </source>
</evidence>
<dbReference type="PANTHER" id="PTHR30255">
    <property type="entry name" value="SINGLE-STRANDED-DNA-SPECIFIC EXONUCLEASE RECJ"/>
    <property type="match status" value="1"/>
</dbReference>
<dbReference type="Gene3D" id="3.90.1640.30">
    <property type="match status" value="1"/>
</dbReference>